<feature type="transmembrane region" description="Helical" evidence="14">
    <location>
        <begin position="80"/>
        <end position="98"/>
    </location>
</feature>
<keyword evidence="6 13" id="KW-0808">Transferase</keyword>
<keyword evidence="11 13" id="KW-0012">Acyltransferase</keyword>
<evidence type="ECO:0000256" key="13">
    <source>
        <dbReference type="PIRNR" id="PIRNR016636"/>
    </source>
</evidence>
<protein>
    <recommendedName>
        <fullName evidence="4">Probable alginate O-acetylase AlgI</fullName>
    </recommendedName>
    <alternativeName>
        <fullName evidence="12">Alginate biosynthesis protein AlgI</fullName>
    </alternativeName>
</protein>
<reference evidence="16" key="1">
    <citation type="submission" date="2019-01" db="EMBL/GenBank/DDBJ databases">
        <title>Gri0909 isolated from a small marine red alga.</title>
        <authorList>
            <person name="Kim J."/>
            <person name="Jeong S.E."/>
            <person name="Jeon C.O."/>
        </authorList>
    </citation>
    <scope>NUCLEOTIDE SEQUENCE [LARGE SCALE GENOMIC DNA]</scope>
    <source>
        <strain evidence="16">Gri0909</strain>
    </source>
</reference>
<keyword evidence="10 13" id="KW-0472">Membrane</keyword>
<evidence type="ECO:0000256" key="6">
    <source>
        <dbReference type="ARBA" id="ARBA00022679"/>
    </source>
</evidence>
<feature type="transmembrane region" description="Helical" evidence="14">
    <location>
        <begin position="383"/>
        <end position="402"/>
    </location>
</feature>
<name>A0A3S2VS58_9PROT</name>
<proteinExistence type="inferred from homology"/>
<comment type="caution">
    <text evidence="15">The sequence shown here is derived from an EMBL/GenBank/DDBJ whole genome shotgun (WGS) entry which is preliminary data.</text>
</comment>
<sequence>MLFHSQEFLLLFLPVALVGWYAAGGRKELRVAWMIAISLVFYAYWDVRLLPLLILSILANWGVAALIYGKPGGERLRKYAAPLGIAFNLFILGIFKYADFVGDSVAYLLGQSHDPWGIVLPLGISFFTFQQISYLADLRKGTAPVYSLADYALYVSYFPQLIAGPIVRHDELIHQFDAYPKRDGLSERLVRGAALLLIGIAKKVLLADVFAAQADPIFAHAEAAGAIGFADAWMGAGAFGLQIYFDFSAYSDMAIGLAMMAGIRLPENFNAPYRAVSLVDFWRRWHMTLSRFLRDYLYVAMGGNREGRVKQALALTATMLLGGLWHGAAWTFVVWGGLHGIGLVVSHFWGKTGLTIARPLGWGITILFVFWTWIMFRAETMTGAFTFWTAMLGLPGDAASVPSSFADLAAAGWLLVGALIATIGPTSQTVALTHLRPIRGLATVAAMIAVFLVFRLGGGTNQEFIYFQF</sequence>
<keyword evidence="7 14" id="KW-0812">Transmembrane</keyword>
<dbReference type="EMBL" id="SADE01000001">
    <property type="protein sequence ID" value="RVU38482.1"/>
    <property type="molecule type" value="Genomic_DNA"/>
</dbReference>
<evidence type="ECO:0000256" key="1">
    <source>
        <dbReference type="ARBA" id="ARBA00004651"/>
    </source>
</evidence>
<keyword evidence="8" id="KW-0016">Alginate biosynthesis</keyword>
<feature type="transmembrane region" description="Helical" evidence="14">
    <location>
        <begin position="356"/>
        <end position="376"/>
    </location>
</feature>
<dbReference type="PANTHER" id="PTHR13285">
    <property type="entry name" value="ACYLTRANSFERASE"/>
    <property type="match status" value="1"/>
</dbReference>
<evidence type="ECO:0000256" key="14">
    <source>
        <dbReference type="SAM" id="Phobius"/>
    </source>
</evidence>
<dbReference type="GO" id="GO:0042121">
    <property type="term" value="P:alginic acid biosynthetic process"/>
    <property type="evidence" value="ECO:0007669"/>
    <property type="project" value="UniProtKB-KW"/>
</dbReference>
<gene>
    <name evidence="15" type="ORF">EOI86_04145</name>
</gene>
<feature type="transmembrane region" description="Helical" evidence="14">
    <location>
        <begin position="408"/>
        <end position="426"/>
    </location>
</feature>
<evidence type="ECO:0000313" key="16">
    <source>
        <dbReference type="Proteomes" id="UP000287447"/>
    </source>
</evidence>
<dbReference type="GO" id="GO:0005886">
    <property type="term" value="C:plasma membrane"/>
    <property type="evidence" value="ECO:0007669"/>
    <property type="project" value="UniProtKB-SubCell"/>
</dbReference>
<feature type="transmembrane region" description="Helical" evidence="14">
    <location>
        <begin position="438"/>
        <end position="457"/>
    </location>
</feature>
<feature type="transmembrane region" description="Helical" evidence="14">
    <location>
        <begin position="118"/>
        <end position="136"/>
    </location>
</feature>
<dbReference type="RefSeq" id="WP_127763853.1">
    <property type="nucleotide sequence ID" value="NZ_SADE01000001.1"/>
</dbReference>
<keyword evidence="5 13" id="KW-1003">Cell membrane</keyword>
<evidence type="ECO:0000256" key="4">
    <source>
        <dbReference type="ARBA" id="ARBA00016084"/>
    </source>
</evidence>
<dbReference type="InterPro" id="IPR004299">
    <property type="entry name" value="MBOAT_fam"/>
</dbReference>
<keyword evidence="16" id="KW-1185">Reference proteome</keyword>
<dbReference type="AlphaFoldDB" id="A0A3S2VS58"/>
<evidence type="ECO:0000313" key="15">
    <source>
        <dbReference type="EMBL" id="RVU38482.1"/>
    </source>
</evidence>
<feature type="transmembrane region" description="Helical" evidence="14">
    <location>
        <begin position="312"/>
        <end position="336"/>
    </location>
</feature>
<dbReference type="Pfam" id="PF03062">
    <property type="entry name" value="MBOAT"/>
    <property type="match status" value="1"/>
</dbReference>
<dbReference type="Proteomes" id="UP000287447">
    <property type="component" value="Unassembled WGS sequence"/>
</dbReference>
<feature type="transmembrane region" description="Helical" evidence="14">
    <location>
        <begin position="48"/>
        <end position="68"/>
    </location>
</feature>
<comment type="pathway">
    <text evidence="2">Glycan biosynthesis; alginate biosynthesis.</text>
</comment>
<evidence type="ECO:0000256" key="11">
    <source>
        <dbReference type="ARBA" id="ARBA00023315"/>
    </source>
</evidence>
<evidence type="ECO:0000256" key="8">
    <source>
        <dbReference type="ARBA" id="ARBA00022841"/>
    </source>
</evidence>
<dbReference type="PIRSF" id="PIRSF500217">
    <property type="entry name" value="AlgI"/>
    <property type="match status" value="1"/>
</dbReference>
<dbReference type="OrthoDB" id="139172at2"/>
<evidence type="ECO:0000256" key="9">
    <source>
        <dbReference type="ARBA" id="ARBA00022989"/>
    </source>
</evidence>
<accession>A0A3S2VS58</accession>
<comment type="subcellular location">
    <subcellularLocation>
        <location evidence="1">Cell membrane</location>
        <topology evidence="1">Multi-pass membrane protein</topology>
    </subcellularLocation>
</comment>
<comment type="similarity">
    <text evidence="3 13">Belongs to the membrane-bound acyltransferase family.</text>
</comment>
<dbReference type="PANTHER" id="PTHR13285:SF23">
    <property type="entry name" value="TEICHOIC ACID D-ALANYLTRANSFERASE"/>
    <property type="match status" value="1"/>
</dbReference>
<organism evidence="15 16">
    <name type="scientific">Hwanghaeella grinnelliae</name>
    <dbReference type="NCBI Taxonomy" id="2500179"/>
    <lineage>
        <taxon>Bacteria</taxon>
        <taxon>Pseudomonadati</taxon>
        <taxon>Pseudomonadota</taxon>
        <taxon>Alphaproteobacteria</taxon>
        <taxon>Rhodospirillales</taxon>
        <taxon>Rhodospirillaceae</taxon>
        <taxon>Hwanghaeella</taxon>
    </lineage>
</organism>
<dbReference type="InterPro" id="IPR028362">
    <property type="entry name" value="AlgI"/>
</dbReference>
<evidence type="ECO:0000256" key="12">
    <source>
        <dbReference type="ARBA" id="ARBA00031030"/>
    </source>
</evidence>
<evidence type="ECO:0000256" key="3">
    <source>
        <dbReference type="ARBA" id="ARBA00010323"/>
    </source>
</evidence>
<dbReference type="GO" id="GO:0016746">
    <property type="term" value="F:acyltransferase activity"/>
    <property type="evidence" value="ECO:0007669"/>
    <property type="project" value="UniProtKB-KW"/>
</dbReference>
<evidence type="ECO:0000256" key="5">
    <source>
        <dbReference type="ARBA" id="ARBA00022475"/>
    </source>
</evidence>
<evidence type="ECO:0000256" key="7">
    <source>
        <dbReference type="ARBA" id="ARBA00022692"/>
    </source>
</evidence>
<dbReference type="InterPro" id="IPR024194">
    <property type="entry name" value="Ac/AlaTfrase_AlgI/DltB"/>
</dbReference>
<dbReference type="InterPro" id="IPR051085">
    <property type="entry name" value="MB_O-acyltransferase"/>
</dbReference>
<evidence type="ECO:0000256" key="2">
    <source>
        <dbReference type="ARBA" id="ARBA00005182"/>
    </source>
</evidence>
<evidence type="ECO:0000256" key="10">
    <source>
        <dbReference type="ARBA" id="ARBA00023136"/>
    </source>
</evidence>
<keyword evidence="9 14" id="KW-1133">Transmembrane helix</keyword>
<dbReference type="PIRSF" id="PIRSF016636">
    <property type="entry name" value="AlgI_DltB"/>
    <property type="match status" value="1"/>
</dbReference>